<protein>
    <submittedName>
        <fullName evidence="2">Uncharacterized protein</fullName>
    </submittedName>
</protein>
<feature type="transmembrane region" description="Helical" evidence="1">
    <location>
        <begin position="162"/>
        <end position="184"/>
    </location>
</feature>
<evidence type="ECO:0000256" key="1">
    <source>
        <dbReference type="SAM" id="Phobius"/>
    </source>
</evidence>
<organism evidence="2 3">
    <name type="scientific">Podospora fimiseda</name>
    <dbReference type="NCBI Taxonomy" id="252190"/>
    <lineage>
        <taxon>Eukaryota</taxon>
        <taxon>Fungi</taxon>
        <taxon>Dikarya</taxon>
        <taxon>Ascomycota</taxon>
        <taxon>Pezizomycotina</taxon>
        <taxon>Sordariomycetes</taxon>
        <taxon>Sordariomycetidae</taxon>
        <taxon>Sordariales</taxon>
        <taxon>Podosporaceae</taxon>
        <taxon>Podospora</taxon>
    </lineage>
</organism>
<keyword evidence="1" id="KW-0472">Membrane</keyword>
<accession>A0AAN7BYC8</accession>
<dbReference type="EMBL" id="MU865290">
    <property type="protein sequence ID" value="KAK4231898.1"/>
    <property type="molecule type" value="Genomic_DNA"/>
</dbReference>
<dbReference type="AlphaFoldDB" id="A0AAN7BYC8"/>
<comment type="caution">
    <text evidence="2">The sequence shown here is derived from an EMBL/GenBank/DDBJ whole genome shotgun (WGS) entry which is preliminary data.</text>
</comment>
<keyword evidence="1" id="KW-0812">Transmembrane</keyword>
<name>A0AAN7BYC8_9PEZI</name>
<sequence length="656" mass="72933">MPSTRQYHHPATYVSTGYYDTVRAHSQIHPQFHASFTDPAYGDTHGTLNIQDWPHEPQKLKQFTKSIVFGILGDLIFLCGWLGVLAFSIAIAKSNGLTHDNILFSDNLFSQGKVIIPTLFPILFAATLGRFLKLLSMYRVERGERLEVLDQLLGSTTVTNTVVTALSMLSVSYITIILILIWALSPIGGQAAGRAFSWKPNMTETAASFSYFSSNNTRNIPYRDTARIGAISRVTNVFGGAITSSRNNSNSPMDLWGNVKIPSIEALEAKDVKLNAGWYDASNLTTIMYSSLLGVPVRRADASDSSSRFSLETSYWTLKCSKIGVGQIENLRYSGLNVFTDREDNIISQKDSPNLPSRRIVFNMAWWEHLIADCHIQQTYIETEVLCRKRSCVASKARRSLRQHPSANYTFLDDEVGIRGNLPYFMDLLEGIPGRTYQPTALTSYISLILELEDRNSGYAISDQERLVFKEKMENATQTRPLDIAALIAQVLNTYLIAATGDHYVLDAETRNYTAGVVPSRQNSGLPLNFETAEAEVWTEELIFTCSMTWLVLLFIAVVVPLGACVVNLVLASWVIRGPLLAMNFSTITRDNPYTQIPDNGSAFGDSERGKKLKDLRLLYGDVASEKTVGRIAVGVVDKYGNGPSRLEKGSKRLYA</sequence>
<feature type="transmembrane region" description="Helical" evidence="1">
    <location>
        <begin position="112"/>
        <end position="132"/>
    </location>
</feature>
<dbReference type="Proteomes" id="UP001301958">
    <property type="component" value="Unassembled WGS sequence"/>
</dbReference>
<keyword evidence="1" id="KW-1133">Transmembrane helix</keyword>
<feature type="transmembrane region" description="Helical" evidence="1">
    <location>
        <begin position="67"/>
        <end position="92"/>
    </location>
</feature>
<reference evidence="2" key="2">
    <citation type="submission" date="2023-05" db="EMBL/GenBank/DDBJ databases">
        <authorList>
            <consortium name="Lawrence Berkeley National Laboratory"/>
            <person name="Steindorff A."/>
            <person name="Hensen N."/>
            <person name="Bonometti L."/>
            <person name="Westerberg I."/>
            <person name="Brannstrom I.O."/>
            <person name="Guillou S."/>
            <person name="Cros-Aarteil S."/>
            <person name="Calhoun S."/>
            <person name="Haridas S."/>
            <person name="Kuo A."/>
            <person name="Mondo S."/>
            <person name="Pangilinan J."/>
            <person name="Riley R."/>
            <person name="Labutti K."/>
            <person name="Andreopoulos B."/>
            <person name="Lipzen A."/>
            <person name="Chen C."/>
            <person name="Yanf M."/>
            <person name="Daum C."/>
            <person name="Ng V."/>
            <person name="Clum A."/>
            <person name="Ohm R."/>
            <person name="Martin F."/>
            <person name="Silar P."/>
            <person name="Natvig D."/>
            <person name="Lalanne C."/>
            <person name="Gautier V."/>
            <person name="Ament-Velasquez S.L."/>
            <person name="Kruys A."/>
            <person name="Hutchinson M.I."/>
            <person name="Powell A.J."/>
            <person name="Barry K."/>
            <person name="Miller A.N."/>
            <person name="Grigoriev I.V."/>
            <person name="Debuchy R."/>
            <person name="Gladieux P."/>
            <person name="Thoren M.H."/>
            <person name="Johannesson H."/>
        </authorList>
    </citation>
    <scope>NUCLEOTIDE SEQUENCE</scope>
    <source>
        <strain evidence="2">CBS 990.96</strain>
    </source>
</reference>
<keyword evidence="3" id="KW-1185">Reference proteome</keyword>
<proteinExistence type="predicted"/>
<evidence type="ECO:0000313" key="2">
    <source>
        <dbReference type="EMBL" id="KAK4231898.1"/>
    </source>
</evidence>
<feature type="transmembrane region" description="Helical" evidence="1">
    <location>
        <begin position="550"/>
        <end position="576"/>
    </location>
</feature>
<gene>
    <name evidence="2" type="ORF">QBC38DRAFT_495163</name>
</gene>
<evidence type="ECO:0000313" key="3">
    <source>
        <dbReference type="Proteomes" id="UP001301958"/>
    </source>
</evidence>
<reference evidence="2" key="1">
    <citation type="journal article" date="2023" name="Mol. Phylogenet. Evol.">
        <title>Genome-scale phylogeny and comparative genomics of the fungal order Sordariales.</title>
        <authorList>
            <person name="Hensen N."/>
            <person name="Bonometti L."/>
            <person name="Westerberg I."/>
            <person name="Brannstrom I.O."/>
            <person name="Guillou S."/>
            <person name="Cros-Aarteil S."/>
            <person name="Calhoun S."/>
            <person name="Haridas S."/>
            <person name="Kuo A."/>
            <person name="Mondo S."/>
            <person name="Pangilinan J."/>
            <person name="Riley R."/>
            <person name="LaButti K."/>
            <person name="Andreopoulos B."/>
            <person name="Lipzen A."/>
            <person name="Chen C."/>
            <person name="Yan M."/>
            <person name="Daum C."/>
            <person name="Ng V."/>
            <person name="Clum A."/>
            <person name="Steindorff A."/>
            <person name="Ohm R.A."/>
            <person name="Martin F."/>
            <person name="Silar P."/>
            <person name="Natvig D.O."/>
            <person name="Lalanne C."/>
            <person name="Gautier V."/>
            <person name="Ament-Velasquez S.L."/>
            <person name="Kruys A."/>
            <person name="Hutchinson M.I."/>
            <person name="Powell A.J."/>
            <person name="Barry K."/>
            <person name="Miller A.N."/>
            <person name="Grigoriev I.V."/>
            <person name="Debuchy R."/>
            <person name="Gladieux P."/>
            <person name="Hiltunen Thoren M."/>
            <person name="Johannesson H."/>
        </authorList>
    </citation>
    <scope>NUCLEOTIDE SEQUENCE</scope>
    <source>
        <strain evidence="2">CBS 990.96</strain>
    </source>
</reference>